<dbReference type="KEGG" id="agf:ET445_13820"/>
<name>A0A4P6FDP0_9MICO</name>
<reference evidence="2 3" key="1">
    <citation type="submission" date="2019-01" db="EMBL/GenBank/DDBJ databases">
        <title>Genome sequencing of strain FW100M-8.</title>
        <authorList>
            <person name="Heo J."/>
            <person name="Kim S.-J."/>
            <person name="Kim J.-S."/>
            <person name="Hong S.-B."/>
            <person name="Kwon S.-W."/>
        </authorList>
    </citation>
    <scope>NUCLEOTIDE SEQUENCE [LARGE SCALE GENOMIC DNA]</scope>
    <source>
        <strain evidence="2 3">FW100M-8</strain>
    </source>
</reference>
<protein>
    <submittedName>
        <fullName evidence="2">DUF3846 domain-containing protein</fullName>
    </submittedName>
</protein>
<proteinExistence type="predicted"/>
<dbReference type="Pfam" id="PF12957">
    <property type="entry name" value="DUF3846"/>
    <property type="match status" value="1"/>
</dbReference>
<evidence type="ECO:0000259" key="1">
    <source>
        <dbReference type="Pfam" id="PF12957"/>
    </source>
</evidence>
<dbReference type="RefSeq" id="WP_129191788.1">
    <property type="nucleotide sequence ID" value="NZ_CP035491.1"/>
</dbReference>
<sequence length="178" mass="19701">MVVRSIVIPQDPVRSPCLRELADVGDFQAAVDGWIEPLEIPALGVTLYVNEAARSNQALVNCRAMALWWLYTADPTSYPLILGDVVLAGSGTDDETGDVPERIVRDVFGTQEFVVQAKPFGVGPWRDTYARFGNVFDAATWCMLLTCSLRPGAHFRLRSNAQETEVRDESLRGGDRAW</sequence>
<evidence type="ECO:0000313" key="2">
    <source>
        <dbReference type="EMBL" id="QAY74242.1"/>
    </source>
</evidence>
<evidence type="ECO:0000313" key="3">
    <source>
        <dbReference type="Proteomes" id="UP000291259"/>
    </source>
</evidence>
<feature type="domain" description="DUF3846" evidence="1">
    <location>
        <begin position="7"/>
        <end position="105"/>
    </location>
</feature>
<dbReference type="OrthoDB" id="2088281at2"/>
<accession>A0A4P6FDP0</accession>
<keyword evidence="3" id="KW-1185">Reference proteome</keyword>
<dbReference type="Proteomes" id="UP000291259">
    <property type="component" value="Chromosome"/>
</dbReference>
<dbReference type="EMBL" id="CP035491">
    <property type="protein sequence ID" value="QAY74242.1"/>
    <property type="molecule type" value="Genomic_DNA"/>
</dbReference>
<dbReference type="InterPro" id="IPR024559">
    <property type="entry name" value="DUF3846"/>
</dbReference>
<dbReference type="AlphaFoldDB" id="A0A4P6FDP0"/>
<gene>
    <name evidence="2" type="ORF">ET445_13820</name>
</gene>
<organism evidence="2 3">
    <name type="scientific">Agromyces protaetiae</name>
    <dbReference type="NCBI Taxonomy" id="2509455"/>
    <lineage>
        <taxon>Bacteria</taxon>
        <taxon>Bacillati</taxon>
        <taxon>Actinomycetota</taxon>
        <taxon>Actinomycetes</taxon>
        <taxon>Micrococcales</taxon>
        <taxon>Microbacteriaceae</taxon>
        <taxon>Agromyces</taxon>
    </lineage>
</organism>